<feature type="compositionally biased region" description="Basic and acidic residues" evidence="1">
    <location>
        <begin position="69"/>
        <end position="161"/>
    </location>
</feature>
<dbReference type="PANTHER" id="PTHR13865">
    <property type="entry name" value="TIGHT JUNCTION PROTEIN"/>
    <property type="match status" value="1"/>
</dbReference>
<dbReference type="Gene3D" id="3.40.50.300">
    <property type="entry name" value="P-loop containing nucleotide triphosphate hydrolases"/>
    <property type="match status" value="1"/>
</dbReference>
<dbReference type="PANTHER" id="PTHR13865:SF28">
    <property type="entry name" value="POLYCHAETOID, ISOFORM O"/>
    <property type="match status" value="1"/>
</dbReference>
<reference evidence="4 5" key="1">
    <citation type="submission" date="2024-10" db="EMBL/GenBank/DDBJ databases">
        <authorList>
            <person name="Kim D."/>
        </authorList>
    </citation>
    <scope>NUCLEOTIDE SEQUENCE [LARGE SCALE GENOMIC DNA]</scope>
    <source>
        <strain evidence="4">BH-2024</strain>
    </source>
</reference>
<dbReference type="EMBL" id="JBICBT010000207">
    <property type="protein sequence ID" value="KAL3120568.1"/>
    <property type="molecule type" value="Genomic_DNA"/>
</dbReference>
<evidence type="ECO:0000313" key="5">
    <source>
        <dbReference type="Proteomes" id="UP001620626"/>
    </source>
</evidence>
<feature type="compositionally biased region" description="Polar residues" evidence="1">
    <location>
        <begin position="234"/>
        <end position="243"/>
    </location>
</feature>
<protein>
    <submittedName>
        <fullName evidence="4">Uncharacterized protein</fullName>
    </submittedName>
</protein>
<evidence type="ECO:0000313" key="4">
    <source>
        <dbReference type="EMBL" id="KAL3120568.1"/>
    </source>
</evidence>
<dbReference type="Gene3D" id="2.30.42.10">
    <property type="match status" value="3"/>
</dbReference>
<dbReference type="PROSITE" id="PS50052">
    <property type="entry name" value="GUANYLATE_KINASE_2"/>
    <property type="match status" value="1"/>
</dbReference>
<feature type="region of interest" description="Disordered" evidence="1">
    <location>
        <begin position="192"/>
        <end position="217"/>
    </location>
</feature>
<evidence type="ECO:0000259" key="2">
    <source>
        <dbReference type="PROSITE" id="PS50052"/>
    </source>
</evidence>
<dbReference type="Proteomes" id="UP001620626">
    <property type="component" value="Unassembled WGS sequence"/>
</dbReference>
<comment type="caution">
    <text evidence="4">The sequence shown here is derived from an EMBL/GenBank/DDBJ whole genome shotgun (WGS) entry which is preliminary data.</text>
</comment>
<dbReference type="SMART" id="SM00228">
    <property type="entry name" value="PDZ"/>
    <property type="match status" value="3"/>
</dbReference>
<feature type="compositionally biased region" description="Gly residues" evidence="1">
    <location>
        <begin position="36"/>
        <end position="50"/>
    </location>
</feature>
<feature type="compositionally biased region" description="Polar residues" evidence="1">
    <location>
        <begin position="594"/>
        <end position="608"/>
    </location>
</feature>
<dbReference type="Pfam" id="PF00595">
    <property type="entry name" value="PDZ"/>
    <property type="match status" value="3"/>
</dbReference>
<dbReference type="PROSITE" id="PS50106">
    <property type="entry name" value="PDZ"/>
    <property type="match status" value="3"/>
</dbReference>
<feature type="compositionally biased region" description="Polar residues" evidence="1">
    <location>
        <begin position="499"/>
        <end position="508"/>
    </location>
</feature>
<sequence length="1282" mass="140152">MDNEKSREKAAVVTPHNSRNSCTKKVSAPEGSADSGIGGFSSGENSGGSGPNEDFEEQLGKIETTASDHWPKERAETDQTQRGTKVESDQARRGHGNETDHRGMGQRVETDHDQGKRVETDQGKRAEIDQGERAETDQGMRAETDQRVETEPLKETKDRSSHSTSKFSFNNFVGCAHARLFARNDQLPIAGGGPISSSPSGALRQTLSARATPTKAKCSLTTTEDFGGKGCNKNCSIGRSHWTTPKGDERENTQKQRQQRESRSLGGSRESVAVERSLEHDGISSTELNKRNNGTEREKEHWQLFAITLQRASQSGFGIAISGGPKESAILVSDVIKSGPAFGLLQVGDRIISVNGYPLEHANYASAVAVMKDAQQLNMIVKRRVPVPFVEFEQRTLKFTLSKSRKKDDFGIVLGCRFFIKEILNPKLAEKEPGLKEGDTVLRINGQTLDGFTLDEAARLLQRSREKLSLVVQRDVRRGTAGGSRWPSQTTVYERLGSVQATPRQSPTPVHYAHSSADGQFAPPAGANGRKCSAGSESCLPGFKRYSDPMANSGGNYTPPAQTQPNYSCQHQSPYLAHSQRLSAHPSPAPSVRPLSQTPSSVHSMNNATTQQQQQQQQQTEFNQAATHSYEQHQRFLADQRQRMLDFQQQQQFVASHQSVAVSTFQQRKPREMHSITFHKGSHGLGIRVIGGNQSGIFVSAVQENSPADKNGIRVGDRIHLVNGVSMVGVTREEAFDFLLSTGEQPISITVEHAPTEEYSQVKTGKFGDNFYVRTHFAHKSDRGGRQAQGVQPQQPELPFLPGDIFHVTDTLFGGSPGYWQVTKVYSATDAEPKGGVTEPGTGVIPHAKAAEAILARQRQAEKANGGAESPPQMGGTLGKNLFRKKLSLSSRKLFGGGNDHAVAEEVLSAGSGAGNYAPELLAPAYERVALKRPAFHRPVVLYGPLADVARQLLLSKFPLRFGAPFPQSSSATIDPLSASTSSDSQRGIPLAAVDAVMAAQKHCVMSVSAASVERLQLAQYAPIVILIDVESRSRVRELRSKAGANATSARKLLEQSQRIKKQHQHMLTATLDASKEDQWFDALRQLIFHLQERRVWMPEFPPECPLDDLLLFPIQQPGETPTSDSTGDYGAFEAGPSNDGQTMPAETAAANNHFVLMGQPKGEGSPYLVPNPMYTLNLKQQHFGGVPLPVHHQHQMSLSVGSAESAADHHQCRPRQQSLYCSNSSRQSEPPPQQSAAEQQQQQQHLYAAQQQQMRTSPMEVKSQLLAQLANELGSPTEQRN</sequence>
<dbReference type="Pfam" id="PF00625">
    <property type="entry name" value="Guanylate_kin"/>
    <property type="match status" value="1"/>
</dbReference>
<feature type="compositionally biased region" description="Polar residues" evidence="1">
    <location>
        <begin position="1215"/>
        <end position="1229"/>
    </location>
</feature>
<feature type="domain" description="PDZ" evidence="3">
    <location>
        <begin position="398"/>
        <end position="476"/>
    </location>
</feature>
<dbReference type="InterPro" id="IPR036034">
    <property type="entry name" value="PDZ_sf"/>
</dbReference>
<feature type="compositionally biased region" description="Basic and acidic residues" evidence="1">
    <location>
        <begin position="272"/>
        <end position="297"/>
    </location>
</feature>
<feature type="compositionally biased region" description="Basic and acidic residues" evidence="1">
    <location>
        <begin position="246"/>
        <end position="263"/>
    </location>
</feature>
<dbReference type="InterPro" id="IPR027417">
    <property type="entry name" value="P-loop_NTPase"/>
</dbReference>
<dbReference type="Gene3D" id="2.30.30.40">
    <property type="entry name" value="SH3 Domains"/>
    <property type="match status" value="1"/>
</dbReference>
<feature type="compositionally biased region" description="Polar residues" evidence="1">
    <location>
        <begin position="15"/>
        <end position="24"/>
    </location>
</feature>
<feature type="compositionally biased region" description="Basic and acidic residues" evidence="1">
    <location>
        <begin position="1"/>
        <end position="10"/>
    </location>
</feature>
<organism evidence="4 5">
    <name type="scientific">Heterodera trifolii</name>
    <dbReference type="NCBI Taxonomy" id="157864"/>
    <lineage>
        <taxon>Eukaryota</taxon>
        <taxon>Metazoa</taxon>
        <taxon>Ecdysozoa</taxon>
        <taxon>Nematoda</taxon>
        <taxon>Chromadorea</taxon>
        <taxon>Rhabditida</taxon>
        <taxon>Tylenchina</taxon>
        <taxon>Tylenchomorpha</taxon>
        <taxon>Tylenchoidea</taxon>
        <taxon>Heteroderidae</taxon>
        <taxon>Heteroderinae</taxon>
        <taxon>Heterodera</taxon>
    </lineage>
</organism>
<feature type="region of interest" description="Disordered" evidence="1">
    <location>
        <begin position="1"/>
        <end position="167"/>
    </location>
</feature>
<evidence type="ECO:0000259" key="3">
    <source>
        <dbReference type="PROSITE" id="PS50106"/>
    </source>
</evidence>
<dbReference type="SMART" id="SM00072">
    <property type="entry name" value="GuKc"/>
    <property type="match status" value="1"/>
</dbReference>
<gene>
    <name evidence="4" type="ORF">niasHT_007860</name>
</gene>
<feature type="domain" description="PDZ" evidence="3">
    <location>
        <begin position="675"/>
        <end position="744"/>
    </location>
</feature>
<dbReference type="InterPro" id="IPR008144">
    <property type="entry name" value="Guanylate_kin-like_dom"/>
</dbReference>
<accession>A0ABD2LZP2</accession>
<feature type="region of interest" description="Disordered" evidence="1">
    <location>
        <begin position="234"/>
        <end position="297"/>
    </location>
</feature>
<proteinExistence type="predicted"/>
<evidence type="ECO:0000256" key="1">
    <source>
        <dbReference type="SAM" id="MobiDB-lite"/>
    </source>
</evidence>
<feature type="region of interest" description="Disordered" evidence="1">
    <location>
        <begin position="550"/>
        <end position="630"/>
    </location>
</feature>
<feature type="compositionally biased region" description="Low complexity" evidence="1">
    <location>
        <begin position="609"/>
        <end position="620"/>
    </location>
</feature>
<dbReference type="InterPro" id="IPR008145">
    <property type="entry name" value="GK/Ca_channel_bsu"/>
</dbReference>
<dbReference type="SUPFAM" id="SSF50156">
    <property type="entry name" value="PDZ domain-like"/>
    <property type="match status" value="3"/>
</dbReference>
<feature type="domain" description="Guanylate kinase-like" evidence="2">
    <location>
        <begin position="977"/>
        <end position="1089"/>
    </location>
</feature>
<dbReference type="SUPFAM" id="SSF52540">
    <property type="entry name" value="P-loop containing nucleoside triphosphate hydrolases"/>
    <property type="match status" value="1"/>
</dbReference>
<feature type="compositionally biased region" description="Low complexity" evidence="1">
    <location>
        <begin position="1235"/>
        <end position="1254"/>
    </location>
</feature>
<feature type="compositionally biased region" description="Polar residues" evidence="1">
    <location>
        <begin position="553"/>
        <end position="573"/>
    </location>
</feature>
<name>A0ABD2LZP2_9BILA</name>
<dbReference type="CDD" id="cd06728">
    <property type="entry name" value="PDZ2_ZO1-like_ds"/>
    <property type="match status" value="1"/>
</dbReference>
<dbReference type="InterPro" id="IPR001478">
    <property type="entry name" value="PDZ"/>
</dbReference>
<feature type="region of interest" description="Disordered" evidence="1">
    <location>
        <begin position="1198"/>
        <end position="1282"/>
    </location>
</feature>
<feature type="domain" description="PDZ" evidence="3">
    <location>
        <begin position="306"/>
        <end position="386"/>
    </location>
</feature>
<keyword evidence="5" id="KW-1185">Reference proteome</keyword>
<feature type="region of interest" description="Disordered" evidence="1">
    <location>
        <begin position="499"/>
        <end position="534"/>
    </location>
</feature>